<dbReference type="InterPro" id="IPR037401">
    <property type="entry name" value="SnoaL-like"/>
</dbReference>
<evidence type="ECO:0000313" key="3">
    <source>
        <dbReference type="Proteomes" id="UP000037247"/>
    </source>
</evidence>
<reference evidence="2 3" key="1">
    <citation type="submission" date="2015-05" db="EMBL/GenBank/DDBJ databases">
        <title>Draft genome sequence of the bacterium Gordonia jacobaea a new member of the Gordonia genus.</title>
        <authorList>
            <person name="Jimenez-Galisteo G."/>
            <person name="Dominguez A."/>
            <person name="Munoz E."/>
            <person name="Vinas M."/>
        </authorList>
    </citation>
    <scope>NUCLEOTIDE SEQUENCE [LARGE SCALE GENOMIC DNA]</scope>
    <source>
        <strain evidence="3">mv1</strain>
    </source>
</reference>
<dbReference type="SUPFAM" id="SSF54427">
    <property type="entry name" value="NTF2-like"/>
    <property type="match status" value="1"/>
</dbReference>
<dbReference type="Pfam" id="PF13577">
    <property type="entry name" value="SnoaL_4"/>
    <property type="match status" value="1"/>
</dbReference>
<accession>A0ABR5I8E0</accession>
<dbReference type="CDD" id="cd00531">
    <property type="entry name" value="NTF2_like"/>
    <property type="match status" value="1"/>
</dbReference>
<dbReference type="Gene3D" id="3.10.450.50">
    <property type="match status" value="1"/>
</dbReference>
<organism evidence="2 3">
    <name type="scientific">Gordonia jacobaea</name>
    <dbReference type="NCBI Taxonomy" id="122202"/>
    <lineage>
        <taxon>Bacteria</taxon>
        <taxon>Bacillati</taxon>
        <taxon>Actinomycetota</taxon>
        <taxon>Actinomycetes</taxon>
        <taxon>Mycobacteriales</taxon>
        <taxon>Gordoniaceae</taxon>
        <taxon>Gordonia</taxon>
    </lineage>
</organism>
<evidence type="ECO:0000259" key="1">
    <source>
        <dbReference type="Pfam" id="PF13577"/>
    </source>
</evidence>
<evidence type="ECO:0000313" key="2">
    <source>
        <dbReference type="EMBL" id="KNA89958.1"/>
    </source>
</evidence>
<feature type="domain" description="SnoaL-like" evidence="1">
    <location>
        <begin position="2"/>
        <end position="120"/>
    </location>
</feature>
<dbReference type="RefSeq" id="WP_049700407.1">
    <property type="nucleotide sequence ID" value="NZ_LDTZ01000021.1"/>
</dbReference>
<comment type="caution">
    <text evidence="2">The sequence shown here is derived from an EMBL/GenBank/DDBJ whole genome shotgun (WGS) entry which is preliminary data.</text>
</comment>
<dbReference type="EMBL" id="LDTZ01000021">
    <property type="protein sequence ID" value="KNA89958.1"/>
    <property type="molecule type" value="Genomic_DNA"/>
</dbReference>
<name>A0ABR5I8E0_9ACTN</name>
<dbReference type="Proteomes" id="UP000037247">
    <property type="component" value="Unassembled WGS sequence"/>
</dbReference>
<protein>
    <submittedName>
        <fullName evidence="2">Bile acid 7-alpha dehydratase</fullName>
    </submittedName>
</protein>
<sequence length="153" mass="17172">MDDLEQVKALKYRYLRALDTKDWDAFAATLTEDVTGDYGEKLSFGDRDELVGYMRSSVGPGVITEHRVDHPEIVVAGDSATGRWYLQDRVIVPEFSFMMIGAAFYADTYRRTDDGWRICATGYDRTYEATVDLKDVPSFSVTVGRAITLATSS</sequence>
<dbReference type="InterPro" id="IPR032710">
    <property type="entry name" value="NTF2-like_dom_sf"/>
</dbReference>
<gene>
    <name evidence="2" type="ORF">ABW18_18250</name>
</gene>
<keyword evidence="3" id="KW-1185">Reference proteome</keyword>
<proteinExistence type="predicted"/>